<dbReference type="Gene3D" id="1.10.10.60">
    <property type="entry name" value="Homeodomain-like"/>
    <property type="match status" value="1"/>
</dbReference>
<evidence type="ECO:0000313" key="4">
    <source>
        <dbReference type="EMBL" id="NHN84082.1"/>
    </source>
</evidence>
<evidence type="ECO:0000256" key="1">
    <source>
        <dbReference type="ARBA" id="ARBA00023125"/>
    </source>
</evidence>
<reference evidence="4 5" key="1">
    <citation type="journal article" date="2020" name="Int. J. Syst. Evol. Microbiol.">
        <title>Novel acetic acid bacteria from cider fermentations: Acetobacter conturbans sp. nov. and Acetobacter fallax sp. nov.</title>
        <authorList>
            <person name="Sombolestani A.S."/>
            <person name="Cleenwerck I."/>
            <person name="Cnockaert M."/>
            <person name="Borremans W."/>
            <person name="Wieme A.D."/>
            <person name="De Vuyst L."/>
            <person name="Vandamme P."/>
        </authorList>
    </citation>
    <scope>NUCLEOTIDE SEQUENCE [LARGE SCALE GENOMIC DNA]</scope>
    <source>
        <strain evidence="4 5">LMG 30640</strain>
    </source>
</reference>
<dbReference type="Pfam" id="PF08362">
    <property type="entry name" value="TetR_C_3"/>
    <property type="match status" value="1"/>
</dbReference>
<dbReference type="SUPFAM" id="SSF48498">
    <property type="entry name" value="Tetracyclin repressor-like, C-terminal domain"/>
    <property type="match status" value="1"/>
</dbReference>
<keyword evidence="1 2" id="KW-0238">DNA-binding</keyword>
<dbReference type="PANTHER" id="PTHR30328:SF54">
    <property type="entry name" value="HTH-TYPE TRANSCRIPTIONAL REPRESSOR SCO4008"/>
    <property type="match status" value="1"/>
</dbReference>
<dbReference type="InterPro" id="IPR013573">
    <property type="entry name" value="Tscrpt_reg_YcdC_C"/>
</dbReference>
<feature type="domain" description="HTH tetR-type" evidence="3">
    <location>
        <begin position="9"/>
        <end position="69"/>
    </location>
</feature>
<accession>A0ABX0JPY7</accession>
<dbReference type="InterPro" id="IPR036271">
    <property type="entry name" value="Tet_transcr_reg_TetR-rel_C_sf"/>
</dbReference>
<dbReference type="InterPro" id="IPR001647">
    <property type="entry name" value="HTH_TetR"/>
</dbReference>
<gene>
    <name evidence="4" type="ORF">GOB93_05420</name>
</gene>
<organism evidence="4 5">
    <name type="scientific">Acetobacter musti</name>
    <dbReference type="NCBI Taxonomy" id="864732"/>
    <lineage>
        <taxon>Bacteria</taxon>
        <taxon>Pseudomonadati</taxon>
        <taxon>Pseudomonadota</taxon>
        <taxon>Alphaproteobacteria</taxon>
        <taxon>Acetobacterales</taxon>
        <taxon>Acetobacteraceae</taxon>
        <taxon>Acetobacter</taxon>
    </lineage>
</organism>
<name>A0ABX0JPY7_9PROT</name>
<dbReference type="SUPFAM" id="SSF46689">
    <property type="entry name" value="Homeodomain-like"/>
    <property type="match status" value="1"/>
</dbReference>
<dbReference type="EMBL" id="WOTB01000005">
    <property type="protein sequence ID" value="NHN84082.1"/>
    <property type="molecule type" value="Genomic_DNA"/>
</dbReference>
<feature type="DNA-binding region" description="H-T-H motif" evidence="2">
    <location>
        <begin position="32"/>
        <end position="51"/>
    </location>
</feature>
<evidence type="ECO:0000256" key="2">
    <source>
        <dbReference type="PROSITE-ProRule" id="PRU00335"/>
    </source>
</evidence>
<dbReference type="RefSeq" id="WP_173582584.1">
    <property type="nucleotide sequence ID" value="NZ_WOTB01000005.1"/>
</dbReference>
<dbReference type="PANTHER" id="PTHR30328">
    <property type="entry name" value="TRANSCRIPTIONAL REPRESSOR"/>
    <property type="match status" value="1"/>
</dbReference>
<dbReference type="InterPro" id="IPR050109">
    <property type="entry name" value="HTH-type_TetR-like_transc_reg"/>
</dbReference>
<dbReference type="InterPro" id="IPR009057">
    <property type="entry name" value="Homeodomain-like_sf"/>
</dbReference>
<sequence>MAKSGNPRRSTVPQILNAAEKIFSARGFAGARVDDIARACDLPKANVLYYFGTKEDLYQATLERLLTHWLDDADHWLSPEHEPMVAFEGYIRIKMAFSRRRPEASRIFAYELLSGGTFVKDYLSVTLREHVERRVEVFRHWQEQGLMTTGFDPVHFMFLLWSMTQAYADMQVQLVAVLGRTGMKEKDFEAGVQTIMKLVASVCLPARQDVSELCAE</sequence>
<dbReference type="Gene3D" id="1.10.357.10">
    <property type="entry name" value="Tetracycline Repressor, domain 2"/>
    <property type="match status" value="1"/>
</dbReference>
<keyword evidence="5" id="KW-1185">Reference proteome</keyword>
<evidence type="ECO:0000313" key="5">
    <source>
        <dbReference type="Proteomes" id="UP000635278"/>
    </source>
</evidence>
<proteinExistence type="predicted"/>
<dbReference type="Proteomes" id="UP000635278">
    <property type="component" value="Unassembled WGS sequence"/>
</dbReference>
<dbReference type="PRINTS" id="PR00455">
    <property type="entry name" value="HTHTETR"/>
</dbReference>
<dbReference type="PROSITE" id="PS50977">
    <property type="entry name" value="HTH_TETR_2"/>
    <property type="match status" value="1"/>
</dbReference>
<dbReference type="Pfam" id="PF00440">
    <property type="entry name" value="TetR_N"/>
    <property type="match status" value="1"/>
</dbReference>
<evidence type="ECO:0000259" key="3">
    <source>
        <dbReference type="PROSITE" id="PS50977"/>
    </source>
</evidence>
<comment type="caution">
    <text evidence="4">The sequence shown here is derived from an EMBL/GenBank/DDBJ whole genome shotgun (WGS) entry which is preliminary data.</text>
</comment>
<protein>
    <submittedName>
        <fullName evidence="4">TetR family transcriptional regulator</fullName>
    </submittedName>
</protein>